<dbReference type="Gene3D" id="1.10.150.130">
    <property type="match status" value="1"/>
</dbReference>
<dbReference type="InterPro" id="IPR050090">
    <property type="entry name" value="Tyrosine_recombinase_XerCD"/>
</dbReference>
<protein>
    <submittedName>
        <fullName evidence="7">Integrase</fullName>
    </submittedName>
</protein>
<reference evidence="7 8" key="1">
    <citation type="submission" date="2020-08" db="EMBL/GenBank/DDBJ databases">
        <title>Functional genomics of gut bacteria from endangered species of beetles.</title>
        <authorList>
            <person name="Carlos-Shanley C."/>
        </authorList>
    </citation>
    <scope>NUCLEOTIDE SEQUENCE [LARGE SCALE GENOMIC DNA]</scope>
    <source>
        <strain evidence="7 8">S00192</strain>
    </source>
</reference>
<evidence type="ECO:0000259" key="6">
    <source>
        <dbReference type="PROSITE" id="PS51898"/>
    </source>
</evidence>
<dbReference type="Pfam" id="PF00589">
    <property type="entry name" value="Phage_integrase"/>
    <property type="match status" value="1"/>
</dbReference>
<feature type="region of interest" description="Disordered" evidence="5">
    <location>
        <begin position="1"/>
        <end position="37"/>
    </location>
</feature>
<dbReference type="PANTHER" id="PTHR30349">
    <property type="entry name" value="PHAGE INTEGRASE-RELATED"/>
    <property type="match status" value="1"/>
</dbReference>
<comment type="similarity">
    <text evidence="1">Belongs to the 'phage' integrase family.</text>
</comment>
<dbReference type="Gene3D" id="1.10.443.10">
    <property type="entry name" value="Intergrase catalytic core"/>
    <property type="match status" value="1"/>
</dbReference>
<keyword evidence="2" id="KW-0229">DNA integration</keyword>
<dbReference type="InterPro" id="IPR002104">
    <property type="entry name" value="Integrase_catalytic"/>
</dbReference>
<dbReference type="SUPFAM" id="SSF56349">
    <property type="entry name" value="DNA breaking-rejoining enzymes"/>
    <property type="match status" value="1"/>
</dbReference>
<gene>
    <name evidence="7" type="ORF">HNP47_003009</name>
</gene>
<dbReference type="CDD" id="cd01189">
    <property type="entry name" value="INT_ICEBs1_C_like"/>
    <property type="match status" value="1"/>
</dbReference>
<organism evidence="7 8">
    <name type="scientific">Brevundimonas vesicularis</name>
    <name type="common">Pseudomonas vesicularis</name>
    <dbReference type="NCBI Taxonomy" id="41276"/>
    <lineage>
        <taxon>Bacteria</taxon>
        <taxon>Pseudomonadati</taxon>
        <taxon>Pseudomonadota</taxon>
        <taxon>Alphaproteobacteria</taxon>
        <taxon>Caulobacterales</taxon>
        <taxon>Caulobacteraceae</taxon>
        <taxon>Brevundimonas</taxon>
    </lineage>
</organism>
<evidence type="ECO:0000256" key="1">
    <source>
        <dbReference type="ARBA" id="ARBA00008857"/>
    </source>
</evidence>
<evidence type="ECO:0000313" key="7">
    <source>
        <dbReference type="EMBL" id="MBB5772989.1"/>
    </source>
</evidence>
<dbReference type="AlphaFoldDB" id="A0A7W9FWW2"/>
<dbReference type="RefSeq" id="WP_184280166.1">
    <property type="nucleotide sequence ID" value="NZ_JACHLJ010000004.1"/>
</dbReference>
<dbReference type="GO" id="GO:0015074">
    <property type="term" value="P:DNA integration"/>
    <property type="evidence" value="ECO:0007669"/>
    <property type="project" value="UniProtKB-KW"/>
</dbReference>
<feature type="compositionally biased region" description="Basic residues" evidence="5">
    <location>
        <begin position="1"/>
        <end position="12"/>
    </location>
</feature>
<name>A0A7W9FWW2_BREVE</name>
<dbReference type="PROSITE" id="PS51898">
    <property type="entry name" value="TYR_RECOMBINASE"/>
    <property type="match status" value="1"/>
</dbReference>
<accession>A0A7W9FWW2</accession>
<feature type="domain" description="Tyr recombinase" evidence="6">
    <location>
        <begin position="176"/>
        <end position="401"/>
    </location>
</feature>
<evidence type="ECO:0000256" key="4">
    <source>
        <dbReference type="ARBA" id="ARBA00023172"/>
    </source>
</evidence>
<evidence type="ECO:0000256" key="2">
    <source>
        <dbReference type="ARBA" id="ARBA00022908"/>
    </source>
</evidence>
<comment type="caution">
    <text evidence="7">The sequence shown here is derived from an EMBL/GenBank/DDBJ whole genome shotgun (WGS) entry which is preliminary data.</text>
</comment>
<evidence type="ECO:0000313" key="8">
    <source>
        <dbReference type="Proteomes" id="UP000556201"/>
    </source>
</evidence>
<dbReference type="GO" id="GO:0006310">
    <property type="term" value="P:DNA recombination"/>
    <property type="evidence" value="ECO:0007669"/>
    <property type="project" value="UniProtKB-KW"/>
</dbReference>
<evidence type="ECO:0000256" key="5">
    <source>
        <dbReference type="SAM" id="MobiDB-lite"/>
    </source>
</evidence>
<keyword evidence="3" id="KW-0238">DNA-binding</keyword>
<evidence type="ECO:0000256" key="3">
    <source>
        <dbReference type="ARBA" id="ARBA00023125"/>
    </source>
</evidence>
<dbReference type="InterPro" id="IPR011010">
    <property type="entry name" value="DNA_brk_join_enz"/>
</dbReference>
<dbReference type="InterPro" id="IPR013762">
    <property type="entry name" value="Integrase-like_cat_sf"/>
</dbReference>
<dbReference type="EMBL" id="JACHLJ010000004">
    <property type="protein sequence ID" value="MBB5772989.1"/>
    <property type="molecule type" value="Genomic_DNA"/>
</dbReference>
<sequence length="409" mass="45383">MANIRKISHRPRKDGSVKTSWRATWSGPDGSRQSKNFERKGEAQAWLNEVGAGRVGGSSIMTLIELAEQHIRHFDGLVKIGQRQAITRDGYQSVLDVHLAPHALGRTRLSNLRAPQIQGLLDDVLASSGSVNLARRVRRSLVTWCRFGIRKGWLLTNPAEACKVEGGKRVERDQDEEFAIPEKAVLGRLLAAAGEGDAPLRDAAIVRLLMFGGLRISEVLGLADDAAQVKPKGGKVRIRERLDRHYRTLDPPKSKKGTREVPIGEATSLAIRAWRLSRGPVSPFDHVDGRRQKVRAAGRLFPHPESGQGVWSYNEFFRECWLPMLRRAGLVDMLPDSKGKNRPVPAFGPHTLRHVAASLWIEQDVKPKKLQELLGHATLQLTMDLYGHLWTDPAGDDAIAQASERMIAG</sequence>
<keyword evidence="4" id="KW-0233">DNA recombination</keyword>
<dbReference type="Proteomes" id="UP000556201">
    <property type="component" value="Unassembled WGS sequence"/>
</dbReference>
<dbReference type="GO" id="GO:0003677">
    <property type="term" value="F:DNA binding"/>
    <property type="evidence" value="ECO:0007669"/>
    <property type="project" value="UniProtKB-KW"/>
</dbReference>
<dbReference type="PANTHER" id="PTHR30349:SF41">
    <property type="entry name" value="INTEGRASE_RECOMBINASE PROTEIN MJ0367-RELATED"/>
    <property type="match status" value="1"/>
</dbReference>
<proteinExistence type="inferred from homology"/>
<dbReference type="InterPro" id="IPR010998">
    <property type="entry name" value="Integrase_recombinase_N"/>
</dbReference>